<dbReference type="InterPro" id="IPR021866">
    <property type="entry name" value="SpoIIAA-like"/>
</dbReference>
<dbReference type="InterPro" id="IPR036513">
    <property type="entry name" value="STAS_dom_sf"/>
</dbReference>
<dbReference type="Pfam" id="PF11964">
    <property type="entry name" value="SpoIIAA-like"/>
    <property type="match status" value="1"/>
</dbReference>
<dbReference type="InterPro" id="IPR038396">
    <property type="entry name" value="SpoIIAA-like_sf"/>
</dbReference>
<dbReference type="EMBL" id="CP053418">
    <property type="protein sequence ID" value="QJW84435.1"/>
    <property type="molecule type" value="Genomic_DNA"/>
</dbReference>
<organism evidence="1 2">
    <name type="scientific">Ramlibacter terrae</name>
    <dbReference type="NCBI Taxonomy" id="2732511"/>
    <lineage>
        <taxon>Bacteria</taxon>
        <taxon>Pseudomonadati</taxon>
        <taxon>Pseudomonadota</taxon>
        <taxon>Betaproteobacteria</taxon>
        <taxon>Burkholderiales</taxon>
        <taxon>Comamonadaceae</taxon>
        <taxon>Ramlibacter</taxon>
    </lineage>
</organism>
<reference evidence="1 2" key="1">
    <citation type="submission" date="2020-05" db="EMBL/GenBank/DDBJ databases">
        <title>Ramlibacter rhizophilus sp. nov., isolated from rhizosphere soil of national flower Mugunghwa from South Korea.</title>
        <authorList>
            <person name="Zheng-Fei Y."/>
            <person name="Huan T."/>
        </authorList>
    </citation>
    <scope>NUCLEOTIDE SEQUENCE [LARGE SCALE GENOMIC DNA]</scope>
    <source>
        <strain evidence="1 2">H242</strain>
    </source>
</reference>
<proteinExistence type="predicted"/>
<gene>
    <name evidence="1" type="ORF">HK414_13690</name>
</gene>
<evidence type="ECO:0000313" key="2">
    <source>
        <dbReference type="Proteomes" id="UP000500826"/>
    </source>
</evidence>
<name>A0ABX6P2U5_9BURK</name>
<dbReference type="Gene3D" id="3.40.50.10600">
    <property type="entry name" value="SpoIIaa-like domains"/>
    <property type="match status" value="1"/>
</dbReference>
<sequence>MTIAHTAEHREGYTVVRVDGEPTLDEFLVMLATVGAESAQWPNRRALFDMRSVRTLKAFTEHYAIGEAAARHFGHLQKLASVVPADRITRASEKTARRAGANLTVFTSEGEAIAWLASNAP</sequence>
<keyword evidence="2" id="KW-1185">Reference proteome</keyword>
<dbReference type="Proteomes" id="UP000500826">
    <property type="component" value="Chromosome"/>
</dbReference>
<evidence type="ECO:0000313" key="1">
    <source>
        <dbReference type="EMBL" id="QJW84435.1"/>
    </source>
</evidence>
<accession>A0ABX6P2U5</accession>
<dbReference type="SUPFAM" id="SSF52091">
    <property type="entry name" value="SpoIIaa-like"/>
    <property type="match status" value="1"/>
</dbReference>
<protein>
    <submittedName>
        <fullName evidence="1">STAS/SEC14 domain-containing protein</fullName>
    </submittedName>
</protein>